<keyword evidence="5" id="KW-0472">Membrane</keyword>
<dbReference type="GO" id="GO:0008270">
    <property type="term" value="F:zinc ion binding"/>
    <property type="evidence" value="ECO:0007669"/>
    <property type="project" value="UniProtKB-KW"/>
</dbReference>
<gene>
    <name evidence="7" type="ORF">Cni_G15854</name>
</gene>
<evidence type="ECO:0000313" key="8">
    <source>
        <dbReference type="Proteomes" id="UP001327560"/>
    </source>
</evidence>
<sequence>MGFPSDGHSLILPKPVILFFLFLACIKFGVLVLLYCLGLYMPADPLVAPWQEHAFLFSEEESSAAAAPSAIKKQLRVVEFSSLQARRAEDPTCVICMEEVEAHHKVRELGSCGHGFHVACIDKWVDVGHVNCPLCRASLLPSAEKEGWWWRRLLRAW</sequence>
<dbReference type="GO" id="GO:0061630">
    <property type="term" value="F:ubiquitin protein ligase activity"/>
    <property type="evidence" value="ECO:0007669"/>
    <property type="project" value="TreeGrafter"/>
</dbReference>
<proteinExistence type="predicted"/>
<dbReference type="PROSITE" id="PS50089">
    <property type="entry name" value="ZF_RING_2"/>
    <property type="match status" value="1"/>
</dbReference>
<evidence type="ECO:0000256" key="5">
    <source>
        <dbReference type="SAM" id="Phobius"/>
    </source>
</evidence>
<dbReference type="Proteomes" id="UP001327560">
    <property type="component" value="Chromosome 5"/>
</dbReference>
<keyword evidence="8" id="KW-1185">Reference proteome</keyword>
<dbReference type="InterPro" id="IPR001841">
    <property type="entry name" value="Znf_RING"/>
</dbReference>
<dbReference type="EMBL" id="CP136894">
    <property type="protein sequence ID" value="WOL07117.1"/>
    <property type="molecule type" value="Genomic_DNA"/>
</dbReference>
<keyword evidence="3" id="KW-0862">Zinc</keyword>
<evidence type="ECO:0000259" key="6">
    <source>
        <dbReference type="PROSITE" id="PS50089"/>
    </source>
</evidence>
<keyword evidence="5" id="KW-1133">Transmembrane helix</keyword>
<protein>
    <recommendedName>
        <fullName evidence="6">RING-type domain-containing protein</fullName>
    </recommendedName>
</protein>
<dbReference type="Pfam" id="PF13639">
    <property type="entry name" value="zf-RING_2"/>
    <property type="match status" value="1"/>
</dbReference>
<dbReference type="GO" id="GO:0016567">
    <property type="term" value="P:protein ubiquitination"/>
    <property type="evidence" value="ECO:0007669"/>
    <property type="project" value="TreeGrafter"/>
</dbReference>
<keyword evidence="1" id="KW-0479">Metal-binding</keyword>
<accession>A0AAQ3KF40</accession>
<dbReference type="SUPFAM" id="SSF57850">
    <property type="entry name" value="RING/U-box"/>
    <property type="match status" value="1"/>
</dbReference>
<dbReference type="PANTHER" id="PTHR45969:SF81">
    <property type="entry name" value="OS08G0157400 PROTEIN"/>
    <property type="match status" value="1"/>
</dbReference>
<evidence type="ECO:0000313" key="7">
    <source>
        <dbReference type="EMBL" id="WOL07117.1"/>
    </source>
</evidence>
<reference evidence="7 8" key="1">
    <citation type="submission" date="2023-10" db="EMBL/GenBank/DDBJ databases">
        <title>Chromosome-scale genome assembly provides insights into flower coloration mechanisms of Canna indica.</title>
        <authorList>
            <person name="Li C."/>
        </authorList>
    </citation>
    <scope>NUCLEOTIDE SEQUENCE [LARGE SCALE GENOMIC DNA]</scope>
    <source>
        <tissue evidence="7">Flower</tissue>
    </source>
</reference>
<dbReference type="PANTHER" id="PTHR45969">
    <property type="entry name" value="RING ZINC FINGER PROTEIN-RELATED"/>
    <property type="match status" value="1"/>
</dbReference>
<dbReference type="AlphaFoldDB" id="A0AAQ3KF40"/>
<evidence type="ECO:0000256" key="3">
    <source>
        <dbReference type="ARBA" id="ARBA00022833"/>
    </source>
</evidence>
<keyword evidence="5" id="KW-0812">Transmembrane</keyword>
<dbReference type="Gene3D" id="3.30.40.10">
    <property type="entry name" value="Zinc/RING finger domain, C3HC4 (zinc finger)"/>
    <property type="match status" value="1"/>
</dbReference>
<evidence type="ECO:0000256" key="4">
    <source>
        <dbReference type="PROSITE-ProRule" id="PRU00175"/>
    </source>
</evidence>
<evidence type="ECO:0000256" key="2">
    <source>
        <dbReference type="ARBA" id="ARBA00022771"/>
    </source>
</evidence>
<feature type="transmembrane region" description="Helical" evidence="5">
    <location>
        <begin position="16"/>
        <end position="37"/>
    </location>
</feature>
<name>A0AAQ3KF40_9LILI</name>
<dbReference type="InterPro" id="IPR013083">
    <property type="entry name" value="Znf_RING/FYVE/PHD"/>
</dbReference>
<feature type="domain" description="RING-type" evidence="6">
    <location>
        <begin position="93"/>
        <end position="136"/>
    </location>
</feature>
<keyword evidence="2 4" id="KW-0863">Zinc-finger</keyword>
<evidence type="ECO:0000256" key="1">
    <source>
        <dbReference type="ARBA" id="ARBA00022723"/>
    </source>
</evidence>
<dbReference type="SMART" id="SM00184">
    <property type="entry name" value="RING"/>
    <property type="match status" value="1"/>
</dbReference>
<organism evidence="7 8">
    <name type="scientific">Canna indica</name>
    <name type="common">Indian-shot</name>
    <dbReference type="NCBI Taxonomy" id="4628"/>
    <lineage>
        <taxon>Eukaryota</taxon>
        <taxon>Viridiplantae</taxon>
        <taxon>Streptophyta</taxon>
        <taxon>Embryophyta</taxon>
        <taxon>Tracheophyta</taxon>
        <taxon>Spermatophyta</taxon>
        <taxon>Magnoliopsida</taxon>
        <taxon>Liliopsida</taxon>
        <taxon>Zingiberales</taxon>
        <taxon>Cannaceae</taxon>
        <taxon>Canna</taxon>
    </lineage>
</organism>